<evidence type="ECO:0000313" key="3">
    <source>
        <dbReference type="EMBL" id="RDV03287.1"/>
    </source>
</evidence>
<dbReference type="EMBL" id="QRGO01000001">
    <property type="protein sequence ID" value="RDV03287.1"/>
    <property type="molecule type" value="Genomic_DNA"/>
</dbReference>
<feature type="compositionally biased region" description="Low complexity" evidence="1">
    <location>
        <begin position="191"/>
        <end position="203"/>
    </location>
</feature>
<feature type="transmembrane region" description="Helical" evidence="2">
    <location>
        <begin position="238"/>
        <end position="257"/>
    </location>
</feature>
<protein>
    <submittedName>
        <fullName evidence="3">Uncharacterized protein</fullName>
    </submittedName>
</protein>
<evidence type="ECO:0000313" key="4">
    <source>
        <dbReference type="Proteomes" id="UP000263993"/>
    </source>
</evidence>
<dbReference type="OrthoDB" id="8442940at2"/>
<dbReference type="Proteomes" id="UP000263993">
    <property type="component" value="Unassembled WGS sequence"/>
</dbReference>
<feature type="region of interest" description="Disordered" evidence="1">
    <location>
        <begin position="66"/>
        <end position="225"/>
    </location>
</feature>
<feature type="compositionally biased region" description="Acidic residues" evidence="1">
    <location>
        <begin position="173"/>
        <end position="185"/>
    </location>
</feature>
<dbReference type="RefSeq" id="WP_115515313.1">
    <property type="nucleotide sequence ID" value="NZ_QRGO01000001.1"/>
</dbReference>
<name>A0A371B705_9BRAD</name>
<keyword evidence="4" id="KW-1185">Reference proteome</keyword>
<evidence type="ECO:0000256" key="1">
    <source>
        <dbReference type="SAM" id="MobiDB-lite"/>
    </source>
</evidence>
<feature type="region of interest" description="Disordered" evidence="1">
    <location>
        <begin position="270"/>
        <end position="312"/>
    </location>
</feature>
<keyword evidence="2" id="KW-1133">Transmembrane helix</keyword>
<keyword evidence="2" id="KW-0812">Transmembrane</keyword>
<feature type="compositionally biased region" description="Basic and acidic residues" evidence="1">
    <location>
        <begin position="88"/>
        <end position="97"/>
    </location>
</feature>
<gene>
    <name evidence="3" type="ORF">DXH78_01000</name>
</gene>
<organism evidence="3 4">
    <name type="scientific">Undibacter mobilis</name>
    <dbReference type="NCBI Taxonomy" id="2292256"/>
    <lineage>
        <taxon>Bacteria</taxon>
        <taxon>Pseudomonadati</taxon>
        <taxon>Pseudomonadota</taxon>
        <taxon>Alphaproteobacteria</taxon>
        <taxon>Hyphomicrobiales</taxon>
        <taxon>Nitrobacteraceae</taxon>
        <taxon>Undibacter</taxon>
    </lineage>
</organism>
<keyword evidence="2" id="KW-0472">Membrane</keyword>
<dbReference type="AlphaFoldDB" id="A0A371B705"/>
<reference evidence="4" key="1">
    <citation type="submission" date="2018-08" db="EMBL/GenBank/DDBJ databases">
        <authorList>
            <person name="Kim S.-J."/>
            <person name="Jung G.-Y."/>
        </authorList>
    </citation>
    <scope>NUCLEOTIDE SEQUENCE [LARGE SCALE GENOMIC DNA]</scope>
    <source>
        <strain evidence="4">GY_H</strain>
    </source>
</reference>
<proteinExistence type="predicted"/>
<evidence type="ECO:0000256" key="2">
    <source>
        <dbReference type="SAM" id="Phobius"/>
    </source>
</evidence>
<comment type="caution">
    <text evidence="3">The sequence shown here is derived from an EMBL/GenBank/DDBJ whole genome shotgun (WGS) entry which is preliminary data.</text>
</comment>
<feature type="compositionally biased region" description="Low complexity" evidence="1">
    <location>
        <begin position="270"/>
        <end position="290"/>
    </location>
</feature>
<accession>A0A371B705</accession>
<sequence length="495" mass="53804">MADYYPLIARAVAGLDTNTGENRRALYERARSALVNQLRSVEPALDEADITRERLALEEAIRRLEAEAAKRPRADEAEPEEASQPRHGLQDFHKTVTEAEELGDASAEASRAARHAYDEPASGTTVGEPAHDDFGAAEPNDSDREAHEDFRRDVQDIPDEPPADTAPHYFEPPADEQPEPAETPEPDTHQAEAYTPPAEVAEPPAQPYPRARRSAPLSPEPADEDIAYRRPARSYGGLIKAAAAVLLIGVVGALGYWQRDTITGAYRKMTASSTTTPTSAPSTATSETPAGRPKISDRIGATNDSSAQPATAPAAAVAQKVVLYDEDSTDPQGKRYVGSAVWRTETVSPGSGLAPELAIRADVEIPERRMRMTWSLRRNTDKALPASHTIEIMFTLPADFPEGGIGNVPGLLMKQNEQARGVPLAGLSVKVTNNYFLIGLSSIQVDKERNVQLLKERDWFDIPIVYTSGKRAILAIEKGVPGTRAFDESFKAWGE</sequence>
<feature type="compositionally biased region" description="Basic and acidic residues" evidence="1">
    <location>
        <begin position="141"/>
        <end position="155"/>
    </location>
</feature>
<feature type="compositionally biased region" description="Basic and acidic residues" evidence="1">
    <location>
        <begin position="66"/>
        <end position="76"/>
    </location>
</feature>